<dbReference type="InterPro" id="IPR036095">
    <property type="entry name" value="PTS_EIIB-like_sf"/>
</dbReference>
<keyword evidence="2" id="KW-0813">Transport</keyword>
<evidence type="ECO:0000256" key="4">
    <source>
        <dbReference type="ARBA" id="ARBA00022553"/>
    </source>
</evidence>
<dbReference type="PANTHER" id="PTHR30505">
    <property type="entry name" value="FRUCTOSE-LIKE PERMEASE"/>
    <property type="match status" value="1"/>
</dbReference>
<keyword evidence="3" id="KW-1003">Cell membrane</keyword>
<gene>
    <name evidence="17" type="primary">fruA</name>
    <name evidence="17" type="ordered locus">MPUT_0541</name>
</gene>
<dbReference type="Proteomes" id="UP000008907">
    <property type="component" value="Chromosome"/>
</dbReference>
<evidence type="ECO:0000256" key="13">
    <source>
        <dbReference type="SAM" id="Phobius"/>
    </source>
</evidence>
<evidence type="ECO:0000256" key="8">
    <source>
        <dbReference type="ARBA" id="ARBA00022692"/>
    </source>
</evidence>
<dbReference type="Gene3D" id="3.40.930.10">
    <property type="entry name" value="Mannitol-specific EII, Chain A"/>
    <property type="match status" value="1"/>
</dbReference>
<evidence type="ECO:0000313" key="18">
    <source>
        <dbReference type="Proteomes" id="UP000008907"/>
    </source>
</evidence>
<dbReference type="SUPFAM" id="SSF52794">
    <property type="entry name" value="PTS system IIB component-like"/>
    <property type="match status" value="1"/>
</dbReference>
<dbReference type="InterPro" id="IPR016152">
    <property type="entry name" value="PTrfase/Anion_transptr"/>
</dbReference>
<dbReference type="InterPro" id="IPR003501">
    <property type="entry name" value="PTS_EIIB_2/3"/>
</dbReference>
<dbReference type="GO" id="GO:0005351">
    <property type="term" value="F:carbohydrate:proton symporter activity"/>
    <property type="evidence" value="ECO:0007669"/>
    <property type="project" value="InterPro"/>
</dbReference>
<evidence type="ECO:0000259" key="14">
    <source>
        <dbReference type="PROSITE" id="PS51094"/>
    </source>
</evidence>
<keyword evidence="9" id="KW-0418">Kinase</keyword>
<feature type="domain" description="PTS EIIC type-2" evidence="16">
    <location>
        <begin position="292"/>
        <end position="641"/>
    </location>
</feature>
<evidence type="ECO:0000256" key="2">
    <source>
        <dbReference type="ARBA" id="ARBA00022448"/>
    </source>
</evidence>
<keyword evidence="12" id="KW-0175">Coiled coil</keyword>
<evidence type="ECO:0000256" key="3">
    <source>
        <dbReference type="ARBA" id="ARBA00022475"/>
    </source>
</evidence>
<evidence type="ECO:0000256" key="12">
    <source>
        <dbReference type="SAM" id="Coils"/>
    </source>
</evidence>
<accession>A0A7U3ZSW9</accession>
<dbReference type="EMBL" id="CP003021">
    <property type="protein sequence ID" value="AEM68896.1"/>
    <property type="molecule type" value="Genomic_DNA"/>
</dbReference>
<evidence type="ECO:0000256" key="9">
    <source>
        <dbReference type="ARBA" id="ARBA00022777"/>
    </source>
</evidence>
<feature type="transmembrane region" description="Helical" evidence="13">
    <location>
        <begin position="340"/>
        <end position="362"/>
    </location>
</feature>
<feature type="transmembrane region" description="Helical" evidence="13">
    <location>
        <begin position="551"/>
        <end position="571"/>
    </location>
</feature>
<evidence type="ECO:0000313" key="17">
    <source>
        <dbReference type="EMBL" id="AEM68896.1"/>
    </source>
</evidence>
<dbReference type="GO" id="GO:0005886">
    <property type="term" value="C:plasma membrane"/>
    <property type="evidence" value="ECO:0007669"/>
    <property type="project" value="UniProtKB-SubCell"/>
</dbReference>
<feature type="transmembrane region" description="Helical" evidence="13">
    <location>
        <begin position="292"/>
        <end position="320"/>
    </location>
</feature>
<keyword evidence="5" id="KW-0762">Sugar transport</keyword>
<name>A0A7U3ZSW9_MYCPK</name>
<dbReference type="PROSITE" id="PS51094">
    <property type="entry name" value="PTS_EIIA_TYPE_2"/>
    <property type="match status" value="1"/>
</dbReference>
<feature type="transmembrane region" description="Helical" evidence="13">
    <location>
        <begin position="428"/>
        <end position="452"/>
    </location>
</feature>
<evidence type="ECO:0000256" key="7">
    <source>
        <dbReference type="ARBA" id="ARBA00022683"/>
    </source>
</evidence>
<feature type="coiled-coil region" evidence="12">
    <location>
        <begin position="664"/>
        <end position="729"/>
    </location>
</feature>
<feature type="transmembrane region" description="Helical" evidence="13">
    <location>
        <begin position="621"/>
        <end position="644"/>
    </location>
</feature>
<protein>
    <submittedName>
        <fullName evidence="17">PTS system fructose specific enzyme IIABC component</fullName>
        <ecNumber evidence="17">2.7.1.69</ecNumber>
    </submittedName>
</protein>
<dbReference type="InterPro" id="IPR013014">
    <property type="entry name" value="PTS_EIIC_2"/>
</dbReference>
<evidence type="ECO:0000259" key="15">
    <source>
        <dbReference type="PROSITE" id="PS51099"/>
    </source>
</evidence>
<dbReference type="GO" id="GO:0016301">
    <property type="term" value="F:kinase activity"/>
    <property type="evidence" value="ECO:0007669"/>
    <property type="project" value="UniProtKB-KW"/>
</dbReference>
<feature type="domain" description="PTS EIIA type-2" evidence="14">
    <location>
        <begin position="4"/>
        <end position="149"/>
    </location>
</feature>
<dbReference type="KEGG" id="mpf:MPUT_0541"/>
<feature type="transmembrane region" description="Helical" evidence="13">
    <location>
        <begin position="473"/>
        <end position="492"/>
    </location>
</feature>
<dbReference type="SUPFAM" id="SSF55804">
    <property type="entry name" value="Phoshotransferase/anion transport protein"/>
    <property type="match status" value="1"/>
</dbReference>
<dbReference type="Gene3D" id="3.40.50.2300">
    <property type="match status" value="1"/>
</dbReference>
<keyword evidence="8 13" id="KW-0812">Transmembrane</keyword>
<dbReference type="Pfam" id="PF00359">
    <property type="entry name" value="PTS_EIIA_2"/>
    <property type="match status" value="1"/>
</dbReference>
<dbReference type="PROSITE" id="PS51104">
    <property type="entry name" value="PTS_EIIC_TYPE_2"/>
    <property type="match status" value="1"/>
</dbReference>
<dbReference type="InterPro" id="IPR006327">
    <property type="entry name" value="PTS_IIC_fruc"/>
</dbReference>
<dbReference type="NCBIfam" id="TIGR01427">
    <property type="entry name" value="PTS_IIC_fructo"/>
    <property type="match status" value="1"/>
</dbReference>
<dbReference type="EC" id="2.7.1.69" evidence="17"/>
<dbReference type="GO" id="GO:0022877">
    <property type="term" value="F:protein-N(PI)-phosphohistidine-fructose phosphotransferase system transporter activity"/>
    <property type="evidence" value="ECO:0007669"/>
    <property type="project" value="InterPro"/>
</dbReference>
<dbReference type="PROSITE" id="PS51099">
    <property type="entry name" value="PTS_EIIB_TYPE_2"/>
    <property type="match status" value="1"/>
</dbReference>
<dbReference type="GO" id="GO:0009401">
    <property type="term" value="P:phosphoenolpyruvate-dependent sugar phosphotransferase system"/>
    <property type="evidence" value="ECO:0007669"/>
    <property type="project" value="UniProtKB-KW"/>
</dbReference>
<dbReference type="GO" id="GO:0090563">
    <property type="term" value="F:protein-phosphocysteine-sugar phosphotransferase activity"/>
    <property type="evidence" value="ECO:0007669"/>
    <property type="project" value="TreeGrafter"/>
</dbReference>
<reference evidence="17 18" key="1">
    <citation type="journal article" date="2011" name="J. Bacteriol.">
        <title>Genome Sequence of Mycoplasma putrefaciens Type Strain KS1.</title>
        <authorList>
            <person name="Calcutt M.J."/>
            <person name="Foecking M.F."/>
        </authorList>
    </citation>
    <scope>NUCLEOTIDE SEQUENCE [LARGE SCALE GENOMIC DNA]</scope>
    <source>
        <strain evidence="18">ATCC 15718 / NCTC 10155 / C30 KS-1 / KS-1</strain>
    </source>
</reference>
<evidence type="ECO:0000256" key="6">
    <source>
        <dbReference type="ARBA" id="ARBA00022679"/>
    </source>
</evidence>
<feature type="transmembrane region" description="Helical" evidence="13">
    <location>
        <begin position="518"/>
        <end position="539"/>
    </location>
</feature>
<dbReference type="PANTHER" id="PTHR30505:SF0">
    <property type="entry name" value="FRUCTOSE-LIKE PTS SYSTEM EIIBC COMPONENT-RELATED"/>
    <property type="match status" value="1"/>
</dbReference>
<feature type="domain" description="PTS EIIB type-2" evidence="15">
    <location>
        <begin position="172"/>
        <end position="267"/>
    </location>
</feature>
<proteinExistence type="predicted"/>
<dbReference type="RefSeq" id="WP_014035251.1">
    <property type="nucleotide sequence ID" value="NC_015946.1"/>
</dbReference>
<dbReference type="InterPro" id="IPR050864">
    <property type="entry name" value="Bacterial_PTS_Sugar_Transport"/>
</dbReference>
<comment type="subcellular location">
    <subcellularLocation>
        <location evidence="1">Cell inner membrane</location>
        <topology evidence="1">Multi-pass membrane protein</topology>
    </subcellularLocation>
</comment>
<keyword evidence="10 13" id="KW-1133">Transmembrane helix</keyword>
<dbReference type="Pfam" id="PF02302">
    <property type="entry name" value="PTS_IIB"/>
    <property type="match status" value="1"/>
</dbReference>
<dbReference type="CDD" id="cd05569">
    <property type="entry name" value="PTS_IIB_fructose"/>
    <property type="match status" value="1"/>
</dbReference>
<evidence type="ECO:0000259" key="16">
    <source>
        <dbReference type="PROSITE" id="PS51104"/>
    </source>
</evidence>
<feature type="transmembrane region" description="Helical" evidence="13">
    <location>
        <begin position="397"/>
        <end position="416"/>
    </location>
</feature>
<evidence type="ECO:0000256" key="10">
    <source>
        <dbReference type="ARBA" id="ARBA00022989"/>
    </source>
</evidence>
<keyword evidence="6 17" id="KW-0808">Transferase</keyword>
<dbReference type="InterPro" id="IPR013011">
    <property type="entry name" value="PTS_EIIB_2"/>
</dbReference>
<organism evidence="17 18">
    <name type="scientific">Mycoplasma putrefaciens (strain ATCC 15718 / NCTC 10155 / C30 KS-1 / KS-1)</name>
    <dbReference type="NCBI Taxonomy" id="743965"/>
    <lineage>
        <taxon>Bacteria</taxon>
        <taxon>Bacillati</taxon>
        <taxon>Mycoplasmatota</taxon>
        <taxon>Mollicutes</taxon>
        <taxon>Mycoplasmataceae</taxon>
        <taxon>Mycoplasma</taxon>
    </lineage>
</organism>
<evidence type="ECO:0000256" key="1">
    <source>
        <dbReference type="ARBA" id="ARBA00004429"/>
    </source>
</evidence>
<dbReference type="AlphaFoldDB" id="A0A7U3ZSW9"/>
<dbReference type="InterPro" id="IPR003353">
    <property type="entry name" value="PTS_IIB_fruc"/>
</dbReference>
<evidence type="ECO:0000256" key="5">
    <source>
        <dbReference type="ARBA" id="ARBA00022597"/>
    </source>
</evidence>
<evidence type="ECO:0000256" key="11">
    <source>
        <dbReference type="ARBA" id="ARBA00023136"/>
    </source>
</evidence>
<keyword evidence="4" id="KW-0597">Phosphoprotein</keyword>
<dbReference type="NCBIfam" id="TIGR00829">
    <property type="entry name" value="FRU"/>
    <property type="match status" value="1"/>
</dbReference>
<keyword evidence="7" id="KW-0598">Phosphotransferase system</keyword>
<keyword evidence="11 13" id="KW-0472">Membrane</keyword>
<sequence length="801" mass="87297">MIEKVCDKDFIFLDVDLKTKRETFEFIAQKASELKILTNKKALVDGFVKREMQGSTGFEDGFAIPHARIKQLKRTAVFVIRFKHEVDWGSMDGQKTKVAIALLVVDGSNGDQHIELLSQIAVKLIDPDFKEILKKSRTYKAILEALQNQQQTTSTKNLDQPEVKISKSNHKIVAVTSCVVGIAHTYMAEEKLLQAGLKTNNHIRVETQGSKGVGTELTKKEIKEAEVVIIAADTAVDLSRFAGKRIYKSKVAEAIKDPELTIQKALESAVVLSPKNKDFEIRNRQKEEKTGILQHVLVGISYMVPIIILGGICLSVSVGVTKAINGANASPVGFLKVIETIGVAAFMLMIPVLAGFIANSIAGRSAIAPAMVGAFIGNNATNFVNWIPGLNQIQTPMGFVGAIIAGLVVGYFVRWVNTWKGPKTLAPAMPIFFVPLTAGILISLLFIYALGAPIGFVMEKFSNFIKQTYQKQNIGLVLGLGLGVLVGAMAGFDMGGPINKIAFVTCSALITQQIYEPMGAMAAAIPVAPLGMGLATVIFKKFFNSAERQMGLAALIMGMIGISEGAIPFAIRDPKRAILCNVLGSAIAGGIAGALKVQDTAAHGGPIVGILGAVPYGIQTVYFFLAIIIGSVITCVSYGLWLLAGVTEKDSVKWAYQMALSNLKQVRKTKLKALKAEINSLKKQTNDKAKLLSLANQVSETKVKFDRDLQQLKATFKKYQKEEDQLLKSHKTEISNYKNQVNQRLTKDIQTINQANDRSDKKSSSAQIIKLKDLAKEQIDNYSKDLKKPIVNKFLQENNLL</sequence>
<dbReference type="CDD" id="cd00211">
    <property type="entry name" value="PTS_IIA_fru"/>
    <property type="match status" value="1"/>
</dbReference>
<dbReference type="InterPro" id="IPR002178">
    <property type="entry name" value="PTS_EIIA_type-2_dom"/>
</dbReference>